<organism evidence="1 2">
    <name type="scientific">Xenopus laevis</name>
    <name type="common">African clawed frog</name>
    <dbReference type="NCBI Taxonomy" id="8355"/>
    <lineage>
        <taxon>Eukaryota</taxon>
        <taxon>Metazoa</taxon>
        <taxon>Chordata</taxon>
        <taxon>Craniata</taxon>
        <taxon>Vertebrata</taxon>
        <taxon>Euteleostomi</taxon>
        <taxon>Amphibia</taxon>
        <taxon>Batrachia</taxon>
        <taxon>Anura</taxon>
        <taxon>Pipoidea</taxon>
        <taxon>Pipidae</taxon>
        <taxon>Xenopodinae</taxon>
        <taxon>Xenopus</taxon>
        <taxon>Xenopus</taxon>
    </lineage>
</organism>
<dbReference type="EMBL" id="CM004477">
    <property type="protein sequence ID" value="OCT73900.1"/>
    <property type="molecule type" value="Genomic_DNA"/>
</dbReference>
<evidence type="ECO:0000313" key="1">
    <source>
        <dbReference type="EMBL" id="OCT73900.1"/>
    </source>
</evidence>
<name>A0A974CIC1_XENLA</name>
<gene>
    <name evidence="1" type="ORF">XELAEV_18032865mg</name>
</gene>
<evidence type="ECO:0000313" key="2">
    <source>
        <dbReference type="Proteomes" id="UP000694892"/>
    </source>
</evidence>
<accession>A0A974CIC1</accession>
<reference evidence="2" key="1">
    <citation type="journal article" date="2016" name="Nature">
        <title>Genome evolution in the allotetraploid frog Xenopus laevis.</title>
        <authorList>
            <person name="Session A.M."/>
            <person name="Uno Y."/>
            <person name="Kwon T."/>
            <person name="Chapman J.A."/>
            <person name="Toyoda A."/>
            <person name="Takahashi S."/>
            <person name="Fukui A."/>
            <person name="Hikosaka A."/>
            <person name="Suzuki A."/>
            <person name="Kondo M."/>
            <person name="van Heeringen S.J."/>
            <person name="Quigley I."/>
            <person name="Heinz S."/>
            <person name="Ogino H."/>
            <person name="Ochi H."/>
            <person name="Hellsten U."/>
            <person name="Lyons J.B."/>
            <person name="Simakov O."/>
            <person name="Putnam N."/>
            <person name="Stites J."/>
            <person name="Kuroki Y."/>
            <person name="Tanaka T."/>
            <person name="Michiue T."/>
            <person name="Watanabe M."/>
            <person name="Bogdanovic O."/>
            <person name="Lister R."/>
            <person name="Georgiou G."/>
            <person name="Paranjpe S.S."/>
            <person name="van Kruijsbergen I."/>
            <person name="Shu S."/>
            <person name="Carlson J."/>
            <person name="Kinoshita T."/>
            <person name="Ohta Y."/>
            <person name="Mawaribuchi S."/>
            <person name="Jenkins J."/>
            <person name="Grimwood J."/>
            <person name="Schmutz J."/>
            <person name="Mitros T."/>
            <person name="Mozaffari S.V."/>
            <person name="Suzuki Y."/>
            <person name="Haramoto Y."/>
            <person name="Yamamoto T.S."/>
            <person name="Takagi C."/>
            <person name="Heald R."/>
            <person name="Miller K."/>
            <person name="Haudenschild C."/>
            <person name="Kitzman J."/>
            <person name="Nakayama T."/>
            <person name="Izutsu Y."/>
            <person name="Robert J."/>
            <person name="Fortriede J."/>
            <person name="Burns K."/>
            <person name="Lotay V."/>
            <person name="Karimi K."/>
            <person name="Yasuoka Y."/>
            <person name="Dichmann D.S."/>
            <person name="Flajnik M.F."/>
            <person name="Houston D.W."/>
            <person name="Shendure J."/>
            <person name="DuPasquier L."/>
            <person name="Vize P.D."/>
            <person name="Zorn A.M."/>
            <person name="Ito M."/>
            <person name="Marcotte E.M."/>
            <person name="Wallingford J.B."/>
            <person name="Ito Y."/>
            <person name="Asashima M."/>
            <person name="Ueno N."/>
            <person name="Matsuda Y."/>
            <person name="Veenstra G.J."/>
            <person name="Fujiyama A."/>
            <person name="Harland R.M."/>
            <person name="Taira M."/>
            <person name="Rokhsar D.S."/>
        </authorList>
    </citation>
    <scope>NUCLEOTIDE SEQUENCE [LARGE SCALE GENOMIC DNA]</scope>
    <source>
        <strain evidence="2">J</strain>
    </source>
</reference>
<protein>
    <submittedName>
        <fullName evidence="1">Uncharacterized protein</fullName>
    </submittedName>
</protein>
<dbReference type="AlphaFoldDB" id="A0A974CIC1"/>
<sequence>MTYTLCKCPDNGLVSCNKCFSAKEWYQCLLAILKNQYITIHTYNPPNNAPVHPNFLSVIQDCPKKLFFTFAALSIEEKDKNILYPAIALL</sequence>
<dbReference type="Proteomes" id="UP000694892">
    <property type="component" value="Chromosome 6S"/>
</dbReference>
<proteinExistence type="predicted"/>